<dbReference type="PROSITE" id="PS50943">
    <property type="entry name" value="HTH_CROC1"/>
    <property type="match status" value="1"/>
</dbReference>
<dbReference type="Gene3D" id="1.10.260.40">
    <property type="entry name" value="lambda repressor-like DNA-binding domains"/>
    <property type="match status" value="1"/>
</dbReference>
<dbReference type="SUPFAM" id="SSF47413">
    <property type="entry name" value="lambda repressor-like DNA-binding domains"/>
    <property type="match status" value="1"/>
</dbReference>
<keyword evidence="3" id="KW-1185">Reference proteome</keyword>
<reference evidence="2 3" key="1">
    <citation type="submission" date="2019-07" db="EMBL/GenBank/DDBJ databases">
        <title>Whole genome shotgun sequence of Staphylococcus gallinarum NBRC 109767.</title>
        <authorList>
            <person name="Hosoyama A."/>
            <person name="Uohara A."/>
            <person name="Ohji S."/>
            <person name="Ichikawa N."/>
        </authorList>
    </citation>
    <scope>NUCLEOTIDE SEQUENCE [LARGE SCALE GENOMIC DNA]</scope>
    <source>
        <strain evidence="2 3">NBRC 109767</strain>
    </source>
</reference>
<accession>A0ABQ0XZV2</accession>
<name>A0ABQ0XZV2_STAGA</name>
<protein>
    <submittedName>
        <fullName evidence="2">Transcriptional regulator</fullName>
    </submittedName>
</protein>
<dbReference type="RefSeq" id="WP_082039222.1">
    <property type="nucleotide sequence ID" value="NZ_BKAX01000001.1"/>
</dbReference>
<dbReference type="InterPro" id="IPR001387">
    <property type="entry name" value="Cro/C1-type_HTH"/>
</dbReference>
<dbReference type="InterPro" id="IPR010982">
    <property type="entry name" value="Lambda_DNA-bd_dom_sf"/>
</dbReference>
<evidence type="ECO:0000313" key="3">
    <source>
        <dbReference type="Proteomes" id="UP000321057"/>
    </source>
</evidence>
<gene>
    <name evidence="2" type="ORF">SGA02_03430</name>
</gene>
<evidence type="ECO:0000259" key="1">
    <source>
        <dbReference type="PROSITE" id="PS50943"/>
    </source>
</evidence>
<comment type="caution">
    <text evidence="2">The sequence shown here is derived from an EMBL/GenBank/DDBJ whole genome shotgun (WGS) entry which is preliminary data.</text>
</comment>
<dbReference type="Proteomes" id="UP000321057">
    <property type="component" value="Unassembled WGS sequence"/>
</dbReference>
<sequence length="86" mass="10625">MNTLYNLRNKHYLDIEELTNKLNKIYGTKYEVHQLWEWENHKKDPNMKDALILANFFNTSYEEFLDSKMRQRQKEIMDVEIRDVNK</sequence>
<feature type="domain" description="HTH cro/C1-type" evidence="1">
    <location>
        <begin position="34"/>
        <end position="64"/>
    </location>
</feature>
<organism evidence="2 3">
    <name type="scientific">Staphylococcus gallinarum</name>
    <dbReference type="NCBI Taxonomy" id="1293"/>
    <lineage>
        <taxon>Bacteria</taxon>
        <taxon>Bacillati</taxon>
        <taxon>Bacillota</taxon>
        <taxon>Bacilli</taxon>
        <taxon>Bacillales</taxon>
        <taxon>Staphylococcaceae</taxon>
        <taxon>Staphylococcus</taxon>
    </lineage>
</organism>
<proteinExistence type="predicted"/>
<dbReference type="EMBL" id="BKAX01000001">
    <property type="protein sequence ID" value="GEQ04515.1"/>
    <property type="molecule type" value="Genomic_DNA"/>
</dbReference>
<evidence type="ECO:0000313" key="2">
    <source>
        <dbReference type="EMBL" id="GEQ04515.1"/>
    </source>
</evidence>